<feature type="transmembrane region" description="Helical" evidence="6">
    <location>
        <begin position="121"/>
        <end position="139"/>
    </location>
</feature>
<feature type="transmembrane region" description="Helical" evidence="6">
    <location>
        <begin position="330"/>
        <end position="351"/>
    </location>
</feature>
<dbReference type="PANTHER" id="PTHR30250:SF26">
    <property type="entry name" value="PSMA PROTEIN"/>
    <property type="match status" value="1"/>
</dbReference>
<evidence type="ECO:0000256" key="6">
    <source>
        <dbReference type="SAM" id="Phobius"/>
    </source>
</evidence>
<keyword evidence="2" id="KW-1003">Cell membrane</keyword>
<evidence type="ECO:0000256" key="5">
    <source>
        <dbReference type="ARBA" id="ARBA00023136"/>
    </source>
</evidence>
<reference evidence="7" key="1">
    <citation type="submission" date="2020-09" db="EMBL/GenBank/DDBJ databases">
        <title>Bacillus faecalis sp. nov., a moderately halophilic bacterium isolated from cow faeces.</title>
        <authorList>
            <person name="Jiang L."/>
            <person name="Lee J."/>
        </authorList>
    </citation>
    <scope>NUCLEOTIDE SEQUENCE</scope>
    <source>
        <strain evidence="7">AGMB 02131</strain>
    </source>
</reference>
<keyword evidence="4 6" id="KW-1133">Transmembrane helix</keyword>
<dbReference type="GO" id="GO:0005886">
    <property type="term" value="C:plasma membrane"/>
    <property type="evidence" value="ECO:0007669"/>
    <property type="project" value="UniProtKB-SubCell"/>
</dbReference>
<comment type="subcellular location">
    <subcellularLocation>
        <location evidence="1">Cell membrane</location>
        <topology evidence="1">Multi-pass membrane protein</topology>
    </subcellularLocation>
</comment>
<feature type="transmembrane region" description="Helical" evidence="6">
    <location>
        <begin position="46"/>
        <end position="69"/>
    </location>
</feature>
<name>A0A927HAL5_9BACI</name>
<feature type="transmembrane region" description="Helical" evidence="6">
    <location>
        <begin position="151"/>
        <end position="174"/>
    </location>
</feature>
<proteinExistence type="predicted"/>
<feature type="transmembrane region" description="Helical" evidence="6">
    <location>
        <begin position="396"/>
        <end position="420"/>
    </location>
</feature>
<evidence type="ECO:0000256" key="2">
    <source>
        <dbReference type="ARBA" id="ARBA00022475"/>
    </source>
</evidence>
<keyword evidence="5 6" id="KW-0472">Membrane</keyword>
<gene>
    <name evidence="7" type="ORF">IEO70_04795</name>
</gene>
<evidence type="ECO:0000256" key="3">
    <source>
        <dbReference type="ARBA" id="ARBA00022692"/>
    </source>
</evidence>
<dbReference type="PANTHER" id="PTHR30250">
    <property type="entry name" value="PST FAMILY PREDICTED COLANIC ACID TRANSPORTER"/>
    <property type="match status" value="1"/>
</dbReference>
<feature type="transmembrane region" description="Helical" evidence="6">
    <location>
        <begin position="7"/>
        <end position="26"/>
    </location>
</feature>
<protein>
    <recommendedName>
        <fullName evidence="9">Flippase</fullName>
    </recommendedName>
</protein>
<keyword evidence="3 6" id="KW-0812">Transmembrane</keyword>
<dbReference type="RefSeq" id="WP_190997223.1">
    <property type="nucleotide sequence ID" value="NZ_JACXSI010000009.1"/>
</dbReference>
<evidence type="ECO:0000313" key="8">
    <source>
        <dbReference type="Proteomes" id="UP000602076"/>
    </source>
</evidence>
<comment type="caution">
    <text evidence="7">The sequence shown here is derived from an EMBL/GenBank/DDBJ whole genome shotgun (WGS) entry which is preliminary data.</text>
</comment>
<evidence type="ECO:0008006" key="9">
    <source>
        <dbReference type="Google" id="ProtNLM"/>
    </source>
</evidence>
<dbReference type="EMBL" id="JACXSI010000009">
    <property type="protein sequence ID" value="MBD3107677.1"/>
    <property type="molecule type" value="Genomic_DNA"/>
</dbReference>
<keyword evidence="8" id="KW-1185">Reference proteome</keyword>
<dbReference type="Proteomes" id="UP000602076">
    <property type="component" value="Unassembled WGS sequence"/>
</dbReference>
<feature type="transmembrane region" description="Helical" evidence="6">
    <location>
        <begin position="90"/>
        <end position="109"/>
    </location>
</feature>
<dbReference type="InterPro" id="IPR050833">
    <property type="entry name" value="Poly_Biosynth_Transport"/>
</dbReference>
<sequence>MRTRNSILNITAGLANQFIITMLSFISRTVFISSLGIEYLGINALLANILGILALAEAGIGSSIVYSLYKPVAENNQTKIVVLMKFYRNAYLVIALIVLALGLLFLPFLSVFIKETDVENIHFIYLIFLMNTVLPYLFIHKNNFLNVCQKGYIVTAIFTVSSIITMCLKIAILYFTQNYILFLVIESITILLTSIILAHIVNKMYPYLKNKSAGKLDKETKLNIQKNVKAIVLQNFGNYLVLGTDNIIISSFISVTAVGLYANYNMLIEICRNFMYQISNNIYHSIGNLVAKEDSEKIYNIYKVYRLLNFWLYSFAAISLLVLINPFITLWIGSEFLMEMSVLLILVLLFFERGMRNPVATIKTTGGIFHADRYIPLFQAVINLIISIVLVQHLGIIGVFLGTLISTLVGPFWSTPYLVYKDIFKKPVYIYYSNYVVFCLLAIGTYMITSYLCSFYVQVTFLNLLIKVFVCLTVPNIIYLIIFYKSEEFKYMRNTAVLLIREKFRVNKKIRI</sequence>
<feature type="transmembrane region" description="Helical" evidence="6">
    <location>
        <begin position="464"/>
        <end position="484"/>
    </location>
</feature>
<dbReference type="AlphaFoldDB" id="A0A927HAL5"/>
<feature type="transmembrane region" description="Helical" evidence="6">
    <location>
        <begin position="307"/>
        <end position="324"/>
    </location>
</feature>
<accession>A0A927HAL5</accession>
<feature type="transmembrane region" description="Helical" evidence="6">
    <location>
        <begin position="371"/>
        <end position="390"/>
    </location>
</feature>
<evidence type="ECO:0000256" key="4">
    <source>
        <dbReference type="ARBA" id="ARBA00022989"/>
    </source>
</evidence>
<feature type="transmembrane region" description="Helical" evidence="6">
    <location>
        <begin position="432"/>
        <end position="452"/>
    </location>
</feature>
<evidence type="ECO:0000256" key="1">
    <source>
        <dbReference type="ARBA" id="ARBA00004651"/>
    </source>
</evidence>
<organism evidence="7 8">
    <name type="scientific">Peribacillus faecalis</name>
    <dbReference type="NCBI Taxonomy" id="2772559"/>
    <lineage>
        <taxon>Bacteria</taxon>
        <taxon>Bacillati</taxon>
        <taxon>Bacillota</taxon>
        <taxon>Bacilli</taxon>
        <taxon>Bacillales</taxon>
        <taxon>Bacillaceae</taxon>
        <taxon>Peribacillus</taxon>
    </lineage>
</organism>
<evidence type="ECO:0000313" key="7">
    <source>
        <dbReference type="EMBL" id="MBD3107677.1"/>
    </source>
</evidence>
<feature type="transmembrane region" description="Helical" evidence="6">
    <location>
        <begin position="180"/>
        <end position="201"/>
    </location>
</feature>